<gene>
    <name evidence="1" type="ORF">S01H4_60522</name>
</gene>
<comment type="caution">
    <text evidence="1">The sequence shown here is derived from an EMBL/GenBank/DDBJ whole genome shotgun (WGS) entry which is preliminary data.</text>
</comment>
<dbReference type="EMBL" id="BART01035705">
    <property type="protein sequence ID" value="GAH16748.1"/>
    <property type="molecule type" value="Genomic_DNA"/>
</dbReference>
<organism evidence="1">
    <name type="scientific">marine sediment metagenome</name>
    <dbReference type="NCBI Taxonomy" id="412755"/>
    <lineage>
        <taxon>unclassified sequences</taxon>
        <taxon>metagenomes</taxon>
        <taxon>ecological metagenomes</taxon>
    </lineage>
</organism>
<feature type="non-terminal residue" evidence="1">
    <location>
        <position position="1"/>
    </location>
</feature>
<accession>X1F7H0</accession>
<evidence type="ECO:0000313" key="1">
    <source>
        <dbReference type="EMBL" id="GAH16748.1"/>
    </source>
</evidence>
<proteinExistence type="predicted"/>
<name>X1F7H0_9ZZZZ</name>
<sequence>NRNIVKLKLLSLVPSSTLIRYTCELQQSVAMDTVYL</sequence>
<reference evidence="1" key="1">
    <citation type="journal article" date="2014" name="Front. Microbiol.">
        <title>High frequency of phylogenetically diverse reductive dehalogenase-homologous genes in deep subseafloor sedimentary metagenomes.</title>
        <authorList>
            <person name="Kawai M."/>
            <person name="Futagami T."/>
            <person name="Toyoda A."/>
            <person name="Takaki Y."/>
            <person name="Nishi S."/>
            <person name="Hori S."/>
            <person name="Arai W."/>
            <person name="Tsubouchi T."/>
            <person name="Morono Y."/>
            <person name="Uchiyama I."/>
            <person name="Ito T."/>
            <person name="Fujiyama A."/>
            <person name="Inagaki F."/>
            <person name="Takami H."/>
        </authorList>
    </citation>
    <scope>NUCLEOTIDE SEQUENCE</scope>
    <source>
        <strain evidence="1">Expedition CK06-06</strain>
    </source>
</reference>
<dbReference type="AlphaFoldDB" id="X1F7H0"/>
<protein>
    <submittedName>
        <fullName evidence="1">Uncharacterized protein</fullName>
    </submittedName>
</protein>